<keyword evidence="1" id="KW-0472">Membrane</keyword>
<protein>
    <recommendedName>
        <fullName evidence="2">PGG domain-containing protein</fullName>
    </recommendedName>
</protein>
<name>A0A371EZL8_MUCPR</name>
<evidence type="ECO:0000259" key="2">
    <source>
        <dbReference type="Pfam" id="PF13962"/>
    </source>
</evidence>
<dbReference type="InterPro" id="IPR026961">
    <property type="entry name" value="PGG_dom"/>
</dbReference>
<dbReference type="Proteomes" id="UP000257109">
    <property type="component" value="Unassembled WGS sequence"/>
</dbReference>
<dbReference type="Pfam" id="PF13962">
    <property type="entry name" value="PGG"/>
    <property type="match status" value="1"/>
</dbReference>
<dbReference type="PANTHER" id="PTHR24177">
    <property type="entry name" value="CASKIN"/>
    <property type="match status" value="1"/>
</dbReference>
<gene>
    <name evidence="3" type="ORF">CR513_49152</name>
</gene>
<dbReference type="STRING" id="157652.A0A371EZL8"/>
<feature type="transmembrane region" description="Helical" evidence="1">
    <location>
        <begin position="118"/>
        <end position="147"/>
    </location>
</feature>
<evidence type="ECO:0000256" key="1">
    <source>
        <dbReference type="SAM" id="Phobius"/>
    </source>
</evidence>
<dbReference type="GO" id="GO:0016020">
    <property type="term" value="C:membrane"/>
    <property type="evidence" value="ECO:0007669"/>
    <property type="project" value="TreeGrafter"/>
</dbReference>
<accession>A0A371EZL8</accession>
<evidence type="ECO:0000313" key="3">
    <source>
        <dbReference type="EMBL" id="RDX71490.1"/>
    </source>
</evidence>
<keyword evidence="4" id="KW-1185">Reference proteome</keyword>
<keyword evidence="1" id="KW-0812">Transmembrane</keyword>
<dbReference type="AlphaFoldDB" id="A0A371EZL8"/>
<dbReference type="PANTHER" id="PTHR24177:SF187">
    <property type="entry name" value="ANKYRIN REPEAT PROTEIN"/>
    <property type="match status" value="1"/>
</dbReference>
<organism evidence="3 4">
    <name type="scientific">Mucuna pruriens</name>
    <name type="common">Velvet bean</name>
    <name type="synonym">Dolichos pruriens</name>
    <dbReference type="NCBI Taxonomy" id="157652"/>
    <lineage>
        <taxon>Eukaryota</taxon>
        <taxon>Viridiplantae</taxon>
        <taxon>Streptophyta</taxon>
        <taxon>Embryophyta</taxon>
        <taxon>Tracheophyta</taxon>
        <taxon>Spermatophyta</taxon>
        <taxon>Magnoliopsida</taxon>
        <taxon>eudicotyledons</taxon>
        <taxon>Gunneridae</taxon>
        <taxon>Pentapetalae</taxon>
        <taxon>rosids</taxon>
        <taxon>fabids</taxon>
        <taxon>Fabales</taxon>
        <taxon>Fabaceae</taxon>
        <taxon>Papilionoideae</taxon>
        <taxon>50 kb inversion clade</taxon>
        <taxon>NPAAA clade</taxon>
        <taxon>indigoferoid/millettioid clade</taxon>
        <taxon>Phaseoleae</taxon>
        <taxon>Mucuna</taxon>
    </lineage>
</organism>
<dbReference type="OrthoDB" id="1426911at2759"/>
<dbReference type="EMBL" id="QJKJ01011310">
    <property type="protein sequence ID" value="RDX71490.1"/>
    <property type="molecule type" value="Genomic_DNA"/>
</dbReference>
<reference evidence="3" key="1">
    <citation type="submission" date="2018-05" db="EMBL/GenBank/DDBJ databases">
        <title>Draft genome of Mucuna pruriens seed.</title>
        <authorList>
            <person name="Nnadi N.E."/>
            <person name="Vos R."/>
            <person name="Hasami M.H."/>
            <person name="Devisetty U.K."/>
            <person name="Aguiy J.C."/>
        </authorList>
    </citation>
    <scope>NUCLEOTIDE SEQUENCE [LARGE SCALE GENOMIC DNA]</scope>
    <source>
        <strain evidence="3">JCA_2017</strain>
    </source>
</reference>
<comment type="caution">
    <text evidence="3">The sequence shown here is derived from an EMBL/GenBank/DDBJ whole genome shotgun (WGS) entry which is preliminary data.</text>
</comment>
<feature type="non-terminal residue" evidence="3">
    <location>
        <position position="1"/>
    </location>
</feature>
<keyword evidence="1" id="KW-1133">Transmembrane helix</keyword>
<sequence>MGQYMRGLVPEQFTLKKNKDGKMAMEIFKERHKDVVKRSSEWLKETSNSSSAVAALVAGVSFAASSTDNGRPSSESPLAFYAFAITSLMALCFSVTALIMFLAIFTSEKQLEDFRNSLLVKLLFGLTSLFVSIASMIVSFCSARFFLLENSYKNKFSPLYIATCVPI</sequence>
<feature type="domain" description="PGG" evidence="2">
    <location>
        <begin position="41"/>
        <end position="144"/>
    </location>
</feature>
<evidence type="ECO:0000313" key="4">
    <source>
        <dbReference type="Proteomes" id="UP000257109"/>
    </source>
</evidence>
<proteinExistence type="predicted"/>
<feature type="transmembrane region" description="Helical" evidence="1">
    <location>
        <begin position="78"/>
        <end position="106"/>
    </location>
</feature>